<dbReference type="SMART" id="SM00387">
    <property type="entry name" value="HATPase_c"/>
    <property type="match status" value="1"/>
</dbReference>
<accession>A0AAW3ZUW4</accession>
<dbReference type="GO" id="GO:0005886">
    <property type="term" value="C:plasma membrane"/>
    <property type="evidence" value="ECO:0007669"/>
    <property type="project" value="TreeGrafter"/>
</dbReference>
<evidence type="ECO:0000256" key="2">
    <source>
        <dbReference type="ARBA" id="ARBA00004141"/>
    </source>
</evidence>
<name>A0AAW3ZUW4_9BACT</name>
<comment type="catalytic activity">
    <reaction evidence="1">
        <text>ATP + protein L-histidine = ADP + protein N-phospho-L-histidine.</text>
        <dbReference type="EC" id="2.7.13.3"/>
    </reaction>
</comment>
<evidence type="ECO:0000256" key="1">
    <source>
        <dbReference type="ARBA" id="ARBA00000085"/>
    </source>
</evidence>
<evidence type="ECO:0000256" key="3">
    <source>
        <dbReference type="ARBA" id="ARBA00012438"/>
    </source>
</evidence>
<feature type="domain" description="HAMP" evidence="16">
    <location>
        <begin position="68"/>
        <end position="129"/>
    </location>
</feature>
<protein>
    <recommendedName>
        <fullName evidence="13">Heme sensor protein HssS</fullName>
        <ecNumber evidence="3">2.7.13.3</ecNumber>
    </recommendedName>
</protein>
<keyword evidence="9" id="KW-0902">Two-component regulatory system</keyword>
<dbReference type="SUPFAM" id="SSF55874">
    <property type="entry name" value="ATPase domain of HSP90 chaperone/DNA topoisomerase II/histidine kinase"/>
    <property type="match status" value="1"/>
</dbReference>
<keyword evidence="10" id="KW-0843">Virulence</keyword>
<evidence type="ECO:0000256" key="7">
    <source>
        <dbReference type="ARBA" id="ARBA00022777"/>
    </source>
</evidence>
<gene>
    <name evidence="17" type="ORF">CCAL9337_06860</name>
</gene>
<dbReference type="PRINTS" id="PR00344">
    <property type="entry name" value="BCTRLSENSOR"/>
</dbReference>
<evidence type="ECO:0000256" key="9">
    <source>
        <dbReference type="ARBA" id="ARBA00023012"/>
    </source>
</evidence>
<evidence type="ECO:0000256" key="11">
    <source>
        <dbReference type="ARBA" id="ARBA00023136"/>
    </source>
</evidence>
<dbReference type="GO" id="GO:0000155">
    <property type="term" value="F:phosphorelay sensor kinase activity"/>
    <property type="evidence" value="ECO:0007669"/>
    <property type="project" value="InterPro"/>
</dbReference>
<dbReference type="CDD" id="cd06225">
    <property type="entry name" value="HAMP"/>
    <property type="match status" value="1"/>
</dbReference>
<dbReference type="PANTHER" id="PTHR45528:SF11">
    <property type="entry name" value="HISTIDINE KINASE"/>
    <property type="match status" value="1"/>
</dbReference>
<dbReference type="EC" id="2.7.13.3" evidence="3"/>
<dbReference type="CDD" id="cd00075">
    <property type="entry name" value="HATPase"/>
    <property type="match status" value="1"/>
</dbReference>
<comment type="function">
    <text evidence="12">Member of the two-component regulatory system HssS/HssR involved in intracellular heme homeostasis and tempering of staphylococcal virulence. HssS functions as a heme sensor histidine kinase which is autophosphorylated at a histidine residue and transfers its phosphate group to an aspartate residue of HssR. HssR/HssS activates the expression of hrtAB, an efflux pump, in response to extracellular heme, hemin, hemoglobin or blood.</text>
</comment>
<keyword evidence="7" id="KW-0418">Kinase</keyword>
<dbReference type="Proteomes" id="UP000650616">
    <property type="component" value="Unassembled WGS sequence"/>
</dbReference>
<dbReference type="PANTHER" id="PTHR45528">
    <property type="entry name" value="SENSOR HISTIDINE KINASE CPXA"/>
    <property type="match status" value="1"/>
</dbReference>
<evidence type="ECO:0000256" key="5">
    <source>
        <dbReference type="ARBA" id="ARBA00022679"/>
    </source>
</evidence>
<dbReference type="Pfam" id="PF00512">
    <property type="entry name" value="HisKA"/>
    <property type="match status" value="1"/>
</dbReference>
<reference evidence="17 18" key="1">
    <citation type="submission" date="2015-08" db="EMBL/GenBank/DDBJ databases">
        <title>Comparative genomics of the Campylobacter concisus group.</title>
        <authorList>
            <person name="Yee E."/>
            <person name="Chapman M.H."/>
            <person name="Huynh S."/>
            <person name="Bono J.L."/>
            <person name="On S.L."/>
            <person name="St Leger J."/>
            <person name="Foster G."/>
            <person name="Parker C.T."/>
            <person name="Miller W.G."/>
        </authorList>
    </citation>
    <scope>NUCLEOTIDE SEQUENCE [LARGE SCALE GENOMIC DNA]</scope>
    <source>
        <strain evidence="17 18">RM9337</strain>
    </source>
</reference>
<dbReference type="PROSITE" id="PS50109">
    <property type="entry name" value="HIS_KIN"/>
    <property type="match status" value="1"/>
</dbReference>
<dbReference type="InterPro" id="IPR003594">
    <property type="entry name" value="HATPase_dom"/>
</dbReference>
<feature type="domain" description="Histidine kinase" evidence="15">
    <location>
        <begin position="137"/>
        <end position="343"/>
    </location>
</feature>
<keyword evidence="18" id="KW-1185">Reference proteome</keyword>
<dbReference type="Gene3D" id="3.30.565.10">
    <property type="entry name" value="Histidine kinase-like ATPase, C-terminal domain"/>
    <property type="match status" value="1"/>
</dbReference>
<dbReference type="InterPro" id="IPR036890">
    <property type="entry name" value="HATPase_C_sf"/>
</dbReference>
<feature type="transmembrane region" description="Helical" evidence="14">
    <location>
        <begin position="12"/>
        <end position="38"/>
    </location>
</feature>
<keyword evidence="5" id="KW-0808">Transferase</keyword>
<dbReference type="CDD" id="cd00082">
    <property type="entry name" value="HisKA"/>
    <property type="match status" value="1"/>
</dbReference>
<evidence type="ECO:0000256" key="10">
    <source>
        <dbReference type="ARBA" id="ARBA00023026"/>
    </source>
</evidence>
<dbReference type="EMBL" id="LIWG01000008">
    <property type="protein sequence ID" value="MBE3608442.1"/>
    <property type="molecule type" value="Genomic_DNA"/>
</dbReference>
<dbReference type="SMART" id="SM00388">
    <property type="entry name" value="HisKA"/>
    <property type="match status" value="1"/>
</dbReference>
<evidence type="ECO:0000256" key="13">
    <source>
        <dbReference type="ARBA" id="ARBA00040841"/>
    </source>
</evidence>
<dbReference type="InterPro" id="IPR003660">
    <property type="entry name" value="HAMP_dom"/>
</dbReference>
<dbReference type="Gene3D" id="6.10.340.10">
    <property type="match status" value="1"/>
</dbReference>
<dbReference type="Gene3D" id="1.10.287.130">
    <property type="match status" value="1"/>
</dbReference>
<keyword evidence="11 14" id="KW-0472">Membrane</keyword>
<evidence type="ECO:0000313" key="18">
    <source>
        <dbReference type="Proteomes" id="UP000650616"/>
    </source>
</evidence>
<comment type="caution">
    <text evidence="17">The sequence shown here is derived from an EMBL/GenBank/DDBJ whole genome shotgun (WGS) entry which is preliminary data.</text>
</comment>
<dbReference type="InterPro" id="IPR004358">
    <property type="entry name" value="Sig_transdc_His_kin-like_C"/>
</dbReference>
<evidence type="ECO:0000256" key="8">
    <source>
        <dbReference type="ARBA" id="ARBA00022989"/>
    </source>
</evidence>
<evidence type="ECO:0000256" key="6">
    <source>
        <dbReference type="ARBA" id="ARBA00022692"/>
    </source>
</evidence>
<keyword evidence="6 14" id="KW-0812">Transmembrane</keyword>
<dbReference type="InterPro" id="IPR036097">
    <property type="entry name" value="HisK_dim/P_sf"/>
</dbReference>
<dbReference type="FunFam" id="1.10.287.130:FF:000001">
    <property type="entry name" value="Two-component sensor histidine kinase"/>
    <property type="match status" value="1"/>
</dbReference>
<feature type="transmembrane region" description="Helical" evidence="14">
    <location>
        <begin position="44"/>
        <end position="71"/>
    </location>
</feature>
<keyword evidence="4" id="KW-0597">Phosphoprotein</keyword>
<dbReference type="InterPro" id="IPR003661">
    <property type="entry name" value="HisK_dim/P_dom"/>
</dbReference>
<dbReference type="PROSITE" id="PS50885">
    <property type="entry name" value="HAMP"/>
    <property type="match status" value="1"/>
</dbReference>
<dbReference type="AlphaFoldDB" id="A0AAW3ZUW4"/>
<evidence type="ECO:0000256" key="14">
    <source>
        <dbReference type="SAM" id="Phobius"/>
    </source>
</evidence>
<dbReference type="InterPro" id="IPR050398">
    <property type="entry name" value="HssS/ArlS-like"/>
</dbReference>
<dbReference type="SUPFAM" id="SSF47384">
    <property type="entry name" value="Homodimeric domain of signal transducing histidine kinase"/>
    <property type="match status" value="1"/>
</dbReference>
<evidence type="ECO:0000313" key="17">
    <source>
        <dbReference type="EMBL" id="MBE3608442.1"/>
    </source>
</evidence>
<organism evidence="17 18">
    <name type="scientific">Campylobacter californiensis</name>
    <dbReference type="NCBI Taxonomy" id="1032243"/>
    <lineage>
        <taxon>Bacteria</taxon>
        <taxon>Pseudomonadati</taxon>
        <taxon>Campylobacterota</taxon>
        <taxon>Epsilonproteobacteria</taxon>
        <taxon>Campylobacterales</taxon>
        <taxon>Campylobacteraceae</taxon>
        <taxon>Campylobacter</taxon>
    </lineage>
</organism>
<keyword evidence="8 14" id="KW-1133">Transmembrane helix</keyword>
<dbReference type="Pfam" id="PF02518">
    <property type="entry name" value="HATPase_c"/>
    <property type="match status" value="1"/>
</dbReference>
<evidence type="ECO:0000259" key="16">
    <source>
        <dbReference type="PROSITE" id="PS50885"/>
    </source>
</evidence>
<proteinExistence type="predicted"/>
<evidence type="ECO:0000256" key="12">
    <source>
        <dbReference type="ARBA" id="ARBA00037219"/>
    </source>
</evidence>
<comment type="subcellular location">
    <subcellularLocation>
        <location evidence="2">Membrane</location>
        <topology evidence="2">Multi-pass membrane protein</topology>
    </subcellularLocation>
</comment>
<evidence type="ECO:0000256" key="4">
    <source>
        <dbReference type="ARBA" id="ARBA00022553"/>
    </source>
</evidence>
<dbReference type="RefSeq" id="WP_170016625.1">
    <property type="nucleotide sequence ID" value="NZ_CP012545.1"/>
</dbReference>
<evidence type="ECO:0000259" key="15">
    <source>
        <dbReference type="PROSITE" id="PS50109"/>
    </source>
</evidence>
<dbReference type="InterPro" id="IPR005467">
    <property type="entry name" value="His_kinase_dom"/>
</dbReference>
<sequence>MKKYLISLKSYIAIMSSLTFLFITIFSSSLVALILWLFDIRLSLFFSVAIVCVLTTVLSTATFYFGTAYFLRYIERFNKASKRIGDGDFSVRVERNRDKFRGNFIYLHELDELADSTNKTVSELEKMNFLQKDFISNVSHELKTPLSVISGFCEILLDEPDEADRKRYLNLIHAEANALSELCENMLLLSKLDNNTIVPQNDVIRVDEQIRKALSTLIQKHKSEHELELLLNPVSLKTNASMLMQVWINLLDNALKYSKSKICIECFEQNGEIVVRIKDDGEGIEPSKLERIYDKFYQCEESHKKKGSGLGLSIVKRILEHLRGEIEYKNTECGVQACVKFKV</sequence>